<evidence type="ECO:0000313" key="2">
    <source>
        <dbReference type="EMBL" id="POW15804.1"/>
    </source>
</evidence>
<dbReference type="EMBL" id="PKSM01000083">
    <property type="protein sequence ID" value="POW15804.1"/>
    <property type="molecule type" value="Genomic_DNA"/>
</dbReference>
<keyword evidence="3" id="KW-1185">Reference proteome</keyword>
<accession>A0A2S4W208</accession>
<protein>
    <submittedName>
        <fullName evidence="2">Uncharacterized protein</fullName>
    </submittedName>
</protein>
<feature type="region of interest" description="Disordered" evidence="1">
    <location>
        <begin position="1"/>
        <end position="20"/>
    </location>
</feature>
<dbReference type="AlphaFoldDB" id="A0A2S4W208"/>
<reference evidence="3" key="2">
    <citation type="journal article" date="2018" name="BMC Genomics">
        <title>Genomic insights into host adaptation between the wheat stripe rust pathogen (Puccinia striiformis f. sp. tritici) and the barley stripe rust pathogen (Puccinia striiformis f. sp. hordei).</title>
        <authorList>
            <person name="Xia C."/>
            <person name="Wang M."/>
            <person name="Yin C."/>
            <person name="Cornejo O.E."/>
            <person name="Hulbert S.H."/>
            <person name="Chen X."/>
        </authorList>
    </citation>
    <scope>NUCLEOTIDE SEQUENCE [LARGE SCALE GENOMIC DNA]</scope>
    <source>
        <strain evidence="3">93TX-2</strain>
    </source>
</reference>
<feature type="compositionally biased region" description="Polar residues" evidence="1">
    <location>
        <begin position="1"/>
        <end position="12"/>
    </location>
</feature>
<comment type="caution">
    <text evidence="2">The sequence shown here is derived from an EMBL/GenBank/DDBJ whole genome shotgun (WGS) entry which is preliminary data.</text>
</comment>
<dbReference type="VEuPathDB" id="FungiDB:PSTT_03635"/>
<feature type="compositionally biased region" description="Low complexity" evidence="1">
    <location>
        <begin position="449"/>
        <end position="460"/>
    </location>
</feature>
<sequence>MSNAEENTTGSISDEGVPFSDPISDEAVLLSDEGVPFSDPMSDEAVLLSDEGVPFSDAGSDLEETASIIGSLFWPKASNWPHRGQAGRGSRLKLISVIYVCDLIQDLDMTPKEFINSFLEIKNSNLKLRRSYWSIPRAGRPPLHWWMPSGVSYSEPRKGVCSGQTTSEIRSQNPISGIHPNGAYISSAAITPAIFDADSKDRHREKLTVQEMPFLYQMVFGMLSSALDSGSIEALEEELMEREGFRYTRGKNGSTSRRRRVVMKIDGQPISDVRPTIETSRWNGIIDECYQRYCSPRPGATLMSSADGKHRVYQSHKVTLSNNSLKLFRQMAVDSDILNQHNRTNHYRDLTIHDSLVEGVTCFQDIISHKDHTLSRLRSHIPVYNQRQEENLKTPAVLANTLQSNFTPLDDPQDSHCKDPIKTCEEARSSMSVVRYFNSTEEAEDCRRSLSVPEPSSSVYVEEHSTTKRKNRENDSYEPPSSTEECSTTKRQKQGTDSHVPVASAEVVYAAQPSTAKMCRWSTQETIDMLNLMKSNPSSFIDKAFWLRTNDSLREAGHQDQTPSALRGKWDQCGATINTLKHLLKEEKTITFDEDAQTVHDPLQKAPKIIKAL</sequence>
<evidence type="ECO:0000256" key="1">
    <source>
        <dbReference type="SAM" id="MobiDB-lite"/>
    </source>
</evidence>
<dbReference type="VEuPathDB" id="FungiDB:PSTT_00299"/>
<evidence type="ECO:0000313" key="3">
    <source>
        <dbReference type="Proteomes" id="UP000238274"/>
    </source>
</evidence>
<reference evidence="3" key="3">
    <citation type="journal article" date="2018" name="Mol. Plant Microbe Interact.">
        <title>Genome sequence resources for the wheat stripe rust pathogen (Puccinia striiformis f. sp. tritici) and the barley stripe rust pathogen (Puccinia striiformis f. sp. hordei).</title>
        <authorList>
            <person name="Xia C."/>
            <person name="Wang M."/>
            <person name="Yin C."/>
            <person name="Cornejo O.E."/>
            <person name="Hulbert S.H."/>
            <person name="Chen X."/>
        </authorList>
    </citation>
    <scope>NUCLEOTIDE SEQUENCE [LARGE SCALE GENOMIC DNA]</scope>
    <source>
        <strain evidence="3">93TX-2</strain>
    </source>
</reference>
<dbReference type="VEuPathDB" id="FungiDB:PSHT_07033"/>
<name>A0A2S4W208_9BASI</name>
<dbReference type="VEuPathDB" id="FungiDB:PSTT_07240"/>
<reference evidence="2 3" key="1">
    <citation type="submission" date="2017-12" db="EMBL/GenBank/DDBJ databases">
        <title>Gene loss provides genomic basis for host adaptation in cereal stripe rust fungi.</title>
        <authorList>
            <person name="Xia C."/>
        </authorList>
    </citation>
    <scope>NUCLEOTIDE SEQUENCE [LARGE SCALE GENOMIC DNA]</scope>
    <source>
        <strain evidence="2 3">93TX-2</strain>
    </source>
</reference>
<proteinExistence type="predicted"/>
<organism evidence="2 3">
    <name type="scientific">Puccinia striiformis</name>
    <dbReference type="NCBI Taxonomy" id="27350"/>
    <lineage>
        <taxon>Eukaryota</taxon>
        <taxon>Fungi</taxon>
        <taxon>Dikarya</taxon>
        <taxon>Basidiomycota</taxon>
        <taxon>Pucciniomycotina</taxon>
        <taxon>Pucciniomycetes</taxon>
        <taxon>Pucciniales</taxon>
        <taxon>Pucciniaceae</taxon>
        <taxon>Puccinia</taxon>
    </lineage>
</organism>
<dbReference type="Proteomes" id="UP000238274">
    <property type="component" value="Unassembled WGS sequence"/>
</dbReference>
<gene>
    <name evidence="2" type="ORF">PSHT_07033</name>
</gene>
<feature type="region of interest" description="Disordered" evidence="1">
    <location>
        <begin position="444"/>
        <end position="499"/>
    </location>
</feature>
<feature type="non-terminal residue" evidence="2">
    <location>
        <position position="613"/>
    </location>
</feature>